<evidence type="ECO:0008006" key="3">
    <source>
        <dbReference type="Google" id="ProtNLM"/>
    </source>
</evidence>
<sequence length="93" mass="10085">MSKNIKTIPTAEYDAVVRVVQDYSCNGCNKDDNSLLAKAFHKDATVYGFTMAGELLGGPVSNLYDMINEHGDAPHIKTRIDIIGITPTTAVVK</sequence>
<name>A0ABR1HTX1_9HYPO</name>
<dbReference type="Proteomes" id="UP001498476">
    <property type="component" value="Unassembled WGS sequence"/>
</dbReference>
<keyword evidence="2" id="KW-1185">Reference proteome</keyword>
<accession>A0ABR1HTX1</accession>
<dbReference type="EMBL" id="JAZAVJ010000005">
    <property type="protein sequence ID" value="KAK7424277.1"/>
    <property type="molecule type" value="Genomic_DNA"/>
</dbReference>
<gene>
    <name evidence="1" type="ORF">QQX98_000545</name>
</gene>
<dbReference type="Pfam" id="PF12893">
    <property type="entry name" value="Lumazine_bd_2"/>
    <property type="match status" value="1"/>
</dbReference>
<organism evidence="1 2">
    <name type="scientific">Neonectria punicea</name>
    <dbReference type="NCBI Taxonomy" id="979145"/>
    <lineage>
        <taxon>Eukaryota</taxon>
        <taxon>Fungi</taxon>
        <taxon>Dikarya</taxon>
        <taxon>Ascomycota</taxon>
        <taxon>Pezizomycotina</taxon>
        <taxon>Sordariomycetes</taxon>
        <taxon>Hypocreomycetidae</taxon>
        <taxon>Hypocreales</taxon>
        <taxon>Nectriaceae</taxon>
        <taxon>Neonectria</taxon>
    </lineage>
</organism>
<dbReference type="SUPFAM" id="SSF54427">
    <property type="entry name" value="NTF2-like"/>
    <property type="match status" value="1"/>
</dbReference>
<reference evidence="1 2" key="1">
    <citation type="journal article" date="2025" name="Microbiol. Resour. Announc.">
        <title>Draft genome sequences for Neonectria magnoliae and Neonectria punicea, canker pathogens of Liriodendron tulipifera and Acer saccharum in West Virginia.</title>
        <authorList>
            <person name="Petronek H.M."/>
            <person name="Kasson M.T."/>
            <person name="Metheny A.M."/>
            <person name="Stauder C.M."/>
            <person name="Lovett B."/>
            <person name="Lynch S.C."/>
            <person name="Garnas J.R."/>
            <person name="Kasson L.R."/>
            <person name="Stajich J.E."/>
        </authorList>
    </citation>
    <scope>NUCLEOTIDE SEQUENCE [LARGE SCALE GENOMIC DNA]</scope>
    <source>
        <strain evidence="1 2">NRRL 64653</strain>
    </source>
</reference>
<evidence type="ECO:0000313" key="1">
    <source>
        <dbReference type="EMBL" id="KAK7424277.1"/>
    </source>
</evidence>
<comment type="caution">
    <text evidence="1">The sequence shown here is derived from an EMBL/GenBank/DDBJ whole genome shotgun (WGS) entry which is preliminary data.</text>
</comment>
<dbReference type="InterPro" id="IPR039437">
    <property type="entry name" value="FrzH/put_lumazine-bd"/>
</dbReference>
<evidence type="ECO:0000313" key="2">
    <source>
        <dbReference type="Proteomes" id="UP001498476"/>
    </source>
</evidence>
<proteinExistence type="predicted"/>
<dbReference type="InterPro" id="IPR032710">
    <property type="entry name" value="NTF2-like_dom_sf"/>
</dbReference>
<protein>
    <recommendedName>
        <fullName evidence="3">SnoaL-like domain-containing protein</fullName>
    </recommendedName>
</protein>
<dbReference type="Gene3D" id="3.10.450.50">
    <property type="match status" value="1"/>
</dbReference>